<dbReference type="EMBL" id="MT143877">
    <property type="protein sequence ID" value="QJB04250.1"/>
    <property type="molecule type" value="Genomic_DNA"/>
</dbReference>
<protein>
    <submittedName>
        <fullName evidence="2">Uncharacterized protein</fullName>
    </submittedName>
</protein>
<evidence type="ECO:0000313" key="1">
    <source>
        <dbReference type="EMBL" id="QJB00248.1"/>
    </source>
</evidence>
<reference evidence="2" key="1">
    <citation type="submission" date="2020-03" db="EMBL/GenBank/DDBJ databases">
        <title>The deep terrestrial virosphere.</title>
        <authorList>
            <person name="Holmfeldt K."/>
            <person name="Nilsson E."/>
            <person name="Simone D."/>
            <person name="Lopez-Fernandez M."/>
            <person name="Wu X."/>
            <person name="de Brujin I."/>
            <person name="Lundin D."/>
            <person name="Andersson A."/>
            <person name="Bertilsson S."/>
            <person name="Dopson M."/>
        </authorList>
    </citation>
    <scope>NUCLEOTIDE SEQUENCE</scope>
    <source>
        <strain evidence="1">MM171A00648</strain>
        <strain evidence="2">MM171B00403</strain>
    </source>
</reference>
<dbReference type="EMBL" id="MT143686">
    <property type="protein sequence ID" value="QJB00248.1"/>
    <property type="molecule type" value="Genomic_DNA"/>
</dbReference>
<accession>A0A6M3MDU4</accession>
<organism evidence="2">
    <name type="scientific">viral metagenome</name>
    <dbReference type="NCBI Taxonomy" id="1070528"/>
    <lineage>
        <taxon>unclassified sequences</taxon>
        <taxon>metagenomes</taxon>
        <taxon>organismal metagenomes</taxon>
    </lineage>
</organism>
<name>A0A6M3MDU4_9ZZZZ</name>
<gene>
    <name evidence="1" type="ORF">MM171A00648_0008</name>
    <name evidence="2" type="ORF">MM171B00403_0016</name>
</gene>
<proteinExistence type="predicted"/>
<dbReference type="AlphaFoldDB" id="A0A6M3MDU4"/>
<evidence type="ECO:0000313" key="2">
    <source>
        <dbReference type="EMBL" id="QJB04250.1"/>
    </source>
</evidence>
<sequence length="87" mass="9317">MVRVGSNPLRYQKPIKPINAIVKAIGILSIIRVSISAAPISPALIDDTSIDKRSSQAGIPINRVALANTTPNHSVGWWVAFQISDAD</sequence>